<sequence length="162" mass="17502">MMGKLSSIAFVVAMVTSTALGHMAIINPKIPATKGSCNGEYDDERPYPMASAYQYDEKNGVENNCGMCRGLPSKLAATWTAGSTVDIEYENHGNHKGGHCDWSVSYNGGKTFVAFKTILTDCMADATGGEGSTYKYSLELPEDLPASDNAIFSWTWINAEGY</sequence>
<organism evidence="2 3">
    <name type="scientific">Dispira parvispora</name>
    <dbReference type="NCBI Taxonomy" id="1520584"/>
    <lineage>
        <taxon>Eukaryota</taxon>
        <taxon>Fungi</taxon>
        <taxon>Fungi incertae sedis</taxon>
        <taxon>Zoopagomycota</taxon>
        <taxon>Kickxellomycotina</taxon>
        <taxon>Dimargaritomycetes</taxon>
        <taxon>Dimargaritales</taxon>
        <taxon>Dimargaritaceae</taxon>
        <taxon>Dispira</taxon>
    </lineage>
</organism>
<dbReference type="OrthoDB" id="2342176at2759"/>
<gene>
    <name evidence="2" type="ORF">IWQ62_006705</name>
</gene>
<evidence type="ECO:0000313" key="3">
    <source>
        <dbReference type="Proteomes" id="UP001150925"/>
    </source>
</evidence>
<dbReference type="PANTHER" id="PTHR36182:SF1">
    <property type="entry name" value="PROTEIN, PUTATIVE (AFU_ORTHOLOGUE AFUA_6G10930)-RELATED"/>
    <property type="match status" value="1"/>
</dbReference>
<dbReference type="Gene3D" id="2.70.50.70">
    <property type="match status" value="1"/>
</dbReference>
<keyword evidence="1" id="KW-0732">Signal</keyword>
<comment type="caution">
    <text evidence="2">The sequence shown here is derived from an EMBL/GenBank/DDBJ whole genome shotgun (WGS) entry which is preliminary data.</text>
</comment>
<dbReference type="Proteomes" id="UP001150925">
    <property type="component" value="Unassembled WGS sequence"/>
</dbReference>
<proteinExistence type="predicted"/>
<feature type="signal peptide" evidence="1">
    <location>
        <begin position="1"/>
        <end position="21"/>
    </location>
</feature>
<dbReference type="PANTHER" id="PTHR36182">
    <property type="entry name" value="PROTEIN, PUTATIVE (AFU_ORTHOLOGUE AFUA_6G10930)-RELATED"/>
    <property type="match status" value="1"/>
</dbReference>
<keyword evidence="3" id="KW-1185">Reference proteome</keyword>
<dbReference type="EMBL" id="JANBPY010003972">
    <property type="protein sequence ID" value="KAJ1949593.1"/>
    <property type="molecule type" value="Genomic_DNA"/>
</dbReference>
<feature type="chain" id="PRO_5040901911" description="Chitin-binding type-4 domain-containing protein" evidence="1">
    <location>
        <begin position="22"/>
        <end position="162"/>
    </location>
</feature>
<reference evidence="2" key="1">
    <citation type="submission" date="2022-07" db="EMBL/GenBank/DDBJ databases">
        <title>Phylogenomic reconstructions and comparative analyses of Kickxellomycotina fungi.</title>
        <authorList>
            <person name="Reynolds N.K."/>
            <person name="Stajich J.E."/>
            <person name="Barry K."/>
            <person name="Grigoriev I.V."/>
            <person name="Crous P."/>
            <person name="Smith M.E."/>
        </authorList>
    </citation>
    <scope>NUCLEOTIDE SEQUENCE</scope>
    <source>
        <strain evidence="2">RSA 1196</strain>
    </source>
</reference>
<accession>A0A9W8ANI2</accession>
<name>A0A9W8ANI2_9FUNG</name>
<evidence type="ECO:0008006" key="4">
    <source>
        <dbReference type="Google" id="ProtNLM"/>
    </source>
</evidence>
<evidence type="ECO:0000256" key="1">
    <source>
        <dbReference type="SAM" id="SignalP"/>
    </source>
</evidence>
<feature type="non-terminal residue" evidence="2">
    <location>
        <position position="162"/>
    </location>
</feature>
<protein>
    <recommendedName>
        <fullName evidence="4">Chitin-binding type-4 domain-containing protein</fullName>
    </recommendedName>
</protein>
<evidence type="ECO:0000313" key="2">
    <source>
        <dbReference type="EMBL" id="KAJ1949593.1"/>
    </source>
</evidence>
<dbReference type="AlphaFoldDB" id="A0A9W8ANI2"/>